<evidence type="ECO:0000256" key="7">
    <source>
        <dbReference type="PIRSR" id="PIRSR630616-1"/>
    </source>
</evidence>
<dbReference type="GeneID" id="40311544"/>
<name>A0A2A9M9A9_BESBE</name>
<dbReference type="Pfam" id="PF00069">
    <property type="entry name" value="Pkinase"/>
    <property type="match status" value="1"/>
</dbReference>
<keyword evidence="4 8" id="KW-0547">Nucleotide-binding</keyword>
<feature type="compositionally biased region" description="Polar residues" evidence="11">
    <location>
        <begin position="554"/>
        <end position="564"/>
    </location>
</feature>
<feature type="compositionally biased region" description="Low complexity" evidence="11">
    <location>
        <begin position="368"/>
        <end position="386"/>
    </location>
</feature>
<feature type="region of interest" description="Disordered" evidence="11">
    <location>
        <begin position="1132"/>
        <end position="1154"/>
    </location>
</feature>
<feature type="region of interest" description="Disordered" evidence="11">
    <location>
        <begin position="361"/>
        <end position="461"/>
    </location>
</feature>
<dbReference type="RefSeq" id="XP_029218594.1">
    <property type="nucleotide sequence ID" value="XM_029365011.1"/>
</dbReference>
<feature type="binding site" evidence="8">
    <location>
        <position position="1348"/>
    </location>
    <ligand>
        <name>ATP</name>
        <dbReference type="ChEBI" id="CHEBI:30616"/>
    </ligand>
</feature>
<gene>
    <name evidence="13" type="ORF">BESB_066180</name>
</gene>
<dbReference type="InterPro" id="IPR008271">
    <property type="entry name" value="Ser/Thr_kinase_AS"/>
</dbReference>
<keyword evidence="14" id="KW-1185">Reference proteome</keyword>
<feature type="compositionally biased region" description="Gly residues" evidence="11">
    <location>
        <begin position="475"/>
        <end position="491"/>
    </location>
</feature>
<dbReference type="PROSITE" id="PS00108">
    <property type="entry name" value="PROTEIN_KINASE_ST"/>
    <property type="match status" value="1"/>
</dbReference>
<feature type="region of interest" description="Disordered" evidence="11">
    <location>
        <begin position="719"/>
        <end position="811"/>
    </location>
</feature>
<dbReference type="InterPro" id="IPR011009">
    <property type="entry name" value="Kinase-like_dom_sf"/>
</dbReference>
<feature type="binding site" evidence="8 10">
    <location>
        <position position="1233"/>
    </location>
    <ligand>
        <name>ATP</name>
        <dbReference type="ChEBI" id="CHEBI:30616"/>
    </ligand>
</feature>
<evidence type="ECO:0000256" key="5">
    <source>
        <dbReference type="ARBA" id="ARBA00022777"/>
    </source>
</evidence>
<evidence type="ECO:0000256" key="2">
    <source>
        <dbReference type="ARBA" id="ARBA00022527"/>
    </source>
</evidence>
<evidence type="ECO:0000256" key="1">
    <source>
        <dbReference type="ARBA" id="ARBA00011245"/>
    </source>
</evidence>
<feature type="compositionally biased region" description="Polar residues" evidence="11">
    <location>
        <begin position="409"/>
        <end position="422"/>
    </location>
</feature>
<evidence type="ECO:0000256" key="4">
    <source>
        <dbReference type="ARBA" id="ARBA00022741"/>
    </source>
</evidence>
<evidence type="ECO:0000256" key="6">
    <source>
        <dbReference type="ARBA" id="ARBA00022840"/>
    </source>
</evidence>
<dbReference type="SUPFAM" id="SSF56112">
    <property type="entry name" value="Protein kinase-like (PK-like)"/>
    <property type="match status" value="1"/>
</dbReference>
<feature type="compositionally biased region" description="Polar residues" evidence="11">
    <location>
        <begin position="173"/>
        <end position="182"/>
    </location>
</feature>
<keyword evidence="2" id="KW-0723">Serine/threonine-protein kinase</keyword>
<dbReference type="InterPro" id="IPR030616">
    <property type="entry name" value="Aur-like"/>
</dbReference>
<evidence type="ECO:0000256" key="3">
    <source>
        <dbReference type="ARBA" id="ARBA00022679"/>
    </source>
</evidence>
<feature type="region of interest" description="Disordered" evidence="11">
    <location>
        <begin position="1019"/>
        <end position="1076"/>
    </location>
</feature>
<dbReference type="FunFam" id="1.10.510.10:FF:000571">
    <property type="entry name" value="Maternal embryonic leucine zipper kinase"/>
    <property type="match status" value="1"/>
</dbReference>
<accession>A0A2A9M9A9</accession>
<feature type="compositionally biased region" description="Polar residues" evidence="11">
    <location>
        <begin position="799"/>
        <end position="811"/>
    </location>
</feature>
<keyword evidence="6 8" id="KW-0067">ATP-binding</keyword>
<reference evidence="13 14" key="1">
    <citation type="submission" date="2017-09" db="EMBL/GenBank/DDBJ databases">
        <title>Genome sequencing of Besnoitia besnoiti strain Bb-Ger1.</title>
        <authorList>
            <person name="Schares G."/>
            <person name="Venepally P."/>
            <person name="Lorenzi H.A."/>
        </authorList>
    </citation>
    <scope>NUCLEOTIDE SEQUENCE [LARGE SCALE GENOMIC DNA]</scope>
    <source>
        <strain evidence="13 14">Bb-Ger1</strain>
    </source>
</reference>
<evidence type="ECO:0000259" key="12">
    <source>
        <dbReference type="PROSITE" id="PS50011"/>
    </source>
</evidence>
<dbReference type="EMBL" id="NWUJ01000006">
    <property type="protein sequence ID" value="PFH34585.1"/>
    <property type="molecule type" value="Genomic_DNA"/>
</dbReference>
<sequence length="1485" mass="157779">MHLIYHNVSSSRSGSPADGAFTRPVVAEKIAPALHPQGPPPPGSQAPLLRAPFISYFKTASSNQDIGQRSGPSTCLPGAPVNHGMFEVPSAATPSGCGSSPERFVFCARGRGEDQTGAVTQHLKHENGSFAPPRGALSPSHYPGYHRSASPMGVPGSQWNGDRGLSQRPFLSHPSTPLTRTASPDVLRSQIKRNPGHPDDGLLSQSFPPQVNLSPANHSFSLQQSAFPTLNAGAGIWPLTSAASAARAAAAACNMQGYRACMPMVRQQRLGGADVTQFNALESCAYLSANYSRPASPSVPVTGRTEGSYASAENMRVLSRCVSNLARSGAQTAAAGAKPQQSVLAPGTIPFGSFNDQLHQQQGYSRTPSPVVQQPAQQHAPALQPSGRAGFPAADVFRGADGIRAERSSVASSDRSQNNTGVRDTRPPSPSISQTTYAGYQHDNHPLSHPSDRTLRGGPAGVMNTASSVFLDGHGGGAVSHGAQGTGGHSYGGASQLQPPPTICQSEISPTKTALPLSGVTPPGDRVCAGGKASSASSRRPRSAPPPMLRPQRQIPSLVQQVGNDASGRPFSAGDSESQGESGTRARTVYGGPWQLGETAGASVRSASADPNVISGRHGFAPATTGIAGNGSGRCDPLMTEPTNSCCPCGTVPASVNSCSFTSTSRKLSAFPVAVSAAVAAAAGYSSRTQGQTPGVADCHSGMLTKTRLVLTMKQSAGELGVPRPCQPARMCSTKSLGETEKQPHALPKFGSSLTQTREYSDAARANGSPQSRLPAPVPTTPMLPHVNPRNSHPIHGQGPSQRQESTTLGGQQLHEEGMSWQDKLPSLPPKKAAEQKYGDGASKRHEVEHTYDQGMAPIHSNAISNAGSSESTQSSVERRCSSRRLRSSLSNGELCTADTPGVCSTAGSLPGPGAVAADSSTISAYPASPEPDRQMSGSVSFRIRGSSDPVNGEVAADKSALVSSRTRPTPFRAPAKSHPTEIEVQAAVTSGLAQASTDTNENCSDSVQRFETRCHAARDPCDSSSITTDNTSVEEGSDSMTVVRDHPPQPAQGLSVSGGRGDFSLANDVNDDETPQRQVDYRQGSLHSQSDALADSGRSALGGMAGQVQAEYTRERRKDDVGGQVMKDIAPLRNVSGDGQSPSQHETPEHDDIIPLRRFLWEPEKVTWNDQSSFTEKRTKHTSEESLVNCQLDDFELADSRSGGDASLLGRGTYGVVRKLKHKATGEVFAVKSIEKESVVRAGMVSQVEFELLVQKDLLRHRNVLRCFACVEDAEHVHLILEYCSRGDLYTKVRSQTRRRLSEREAFVYFSQLVNGLHYLHGKGVMHRDLKLENLLLDSNNVLKIADLGWCGSVLGKTKNFNFCGTLDYLAPEMVRGGGHDWRVDLWGAGILLYEMLDGKPPFQSTRHLELVQQVLKAEVTIPPHISPDAGDLILQLLRYEPESRIPLHGEHACSLRTFLIYLGFGSLSSAIYCRPSTRKVYVL</sequence>
<feature type="region of interest" description="Disordered" evidence="11">
    <location>
        <begin position="153"/>
        <end position="208"/>
    </location>
</feature>
<evidence type="ECO:0000256" key="9">
    <source>
        <dbReference type="PIRSR" id="PIRSR630616-3"/>
    </source>
</evidence>
<dbReference type="PROSITE" id="PS00107">
    <property type="entry name" value="PROTEIN_KINASE_ATP"/>
    <property type="match status" value="1"/>
</dbReference>
<evidence type="ECO:0000256" key="8">
    <source>
        <dbReference type="PIRSR" id="PIRSR630616-2"/>
    </source>
</evidence>
<dbReference type="KEGG" id="bbes:BESB_066180"/>
<dbReference type="STRING" id="94643.A0A2A9M9A9"/>
<feature type="domain" description="Protein kinase" evidence="12">
    <location>
        <begin position="1204"/>
        <end position="1461"/>
    </location>
</feature>
<feature type="region of interest" description="Disordered" evidence="11">
    <location>
        <begin position="1082"/>
        <end position="1101"/>
    </location>
</feature>
<feature type="region of interest" description="Disordered" evidence="11">
    <location>
        <begin position="475"/>
        <end position="592"/>
    </location>
</feature>
<feature type="region of interest" description="Disordered" evidence="11">
    <location>
        <begin position="913"/>
        <end position="980"/>
    </location>
</feature>
<dbReference type="FunFam" id="3.30.200.20:FF:000042">
    <property type="entry name" value="Aurora kinase A"/>
    <property type="match status" value="1"/>
</dbReference>
<feature type="cross-link" description="Glycyl lysine isopeptide (Lys-Gly) (interchain with G-Cter in SUMO2)" evidence="9">
    <location>
        <position position="1332"/>
    </location>
</feature>
<evidence type="ECO:0000313" key="14">
    <source>
        <dbReference type="Proteomes" id="UP000224006"/>
    </source>
</evidence>
<feature type="active site" description="Proton acceptor" evidence="7">
    <location>
        <position position="1330"/>
    </location>
</feature>
<dbReference type="GO" id="GO:0005524">
    <property type="term" value="F:ATP binding"/>
    <property type="evidence" value="ECO:0007669"/>
    <property type="project" value="UniProtKB-UniRule"/>
</dbReference>
<dbReference type="PANTHER" id="PTHR24350">
    <property type="entry name" value="SERINE/THREONINE-PROTEIN KINASE IAL-RELATED"/>
    <property type="match status" value="1"/>
</dbReference>
<keyword evidence="5 13" id="KW-0418">Kinase</keyword>
<dbReference type="InterPro" id="IPR017441">
    <property type="entry name" value="Protein_kinase_ATP_BS"/>
</dbReference>
<feature type="compositionally biased region" description="Polar residues" evidence="11">
    <location>
        <begin position="493"/>
        <end position="512"/>
    </location>
</feature>
<organism evidence="13 14">
    <name type="scientific">Besnoitia besnoiti</name>
    <name type="common">Apicomplexan protozoan</name>
    <dbReference type="NCBI Taxonomy" id="94643"/>
    <lineage>
        <taxon>Eukaryota</taxon>
        <taxon>Sar</taxon>
        <taxon>Alveolata</taxon>
        <taxon>Apicomplexa</taxon>
        <taxon>Conoidasida</taxon>
        <taxon>Coccidia</taxon>
        <taxon>Eucoccidiorida</taxon>
        <taxon>Eimeriorina</taxon>
        <taxon>Sarcocystidae</taxon>
        <taxon>Besnoitia</taxon>
    </lineage>
</organism>
<evidence type="ECO:0000256" key="10">
    <source>
        <dbReference type="PROSITE-ProRule" id="PRU10141"/>
    </source>
</evidence>
<feature type="binding site" evidence="8">
    <location>
        <begin position="1334"/>
        <end position="1335"/>
    </location>
    <ligand>
        <name>ATP</name>
        <dbReference type="ChEBI" id="CHEBI:30616"/>
    </ligand>
</feature>
<keyword evidence="3" id="KW-0808">Transferase</keyword>
<dbReference type="Proteomes" id="UP000224006">
    <property type="component" value="Chromosome VI"/>
</dbReference>
<evidence type="ECO:0000256" key="11">
    <source>
        <dbReference type="SAM" id="MobiDB-lite"/>
    </source>
</evidence>
<dbReference type="OrthoDB" id="345735at2759"/>
<dbReference type="Gene3D" id="1.10.510.10">
    <property type="entry name" value="Transferase(Phosphotransferase) domain 1"/>
    <property type="match status" value="1"/>
</dbReference>
<dbReference type="SMART" id="SM00220">
    <property type="entry name" value="S_TKc"/>
    <property type="match status" value="1"/>
</dbReference>
<feature type="compositionally biased region" description="Basic and acidic residues" evidence="11">
    <location>
        <begin position="442"/>
        <end position="455"/>
    </location>
</feature>
<dbReference type="InterPro" id="IPR000719">
    <property type="entry name" value="Prot_kinase_dom"/>
</dbReference>
<proteinExistence type="predicted"/>
<protein>
    <submittedName>
        <fullName evidence="13">Aurora kinase</fullName>
    </submittedName>
</protein>
<dbReference type="GO" id="GO:0004674">
    <property type="term" value="F:protein serine/threonine kinase activity"/>
    <property type="evidence" value="ECO:0007669"/>
    <property type="project" value="UniProtKB-KW"/>
</dbReference>
<dbReference type="PROSITE" id="PS50011">
    <property type="entry name" value="PROTEIN_KINASE_DOM"/>
    <property type="match status" value="1"/>
</dbReference>
<feature type="compositionally biased region" description="Polar residues" evidence="11">
    <location>
        <begin position="1023"/>
        <end position="1041"/>
    </location>
</feature>
<feature type="compositionally biased region" description="Polar residues" evidence="11">
    <location>
        <begin position="862"/>
        <end position="874"/>
    </location>
</feature>
<comment type="caution">
    <text evidence="13">The sequence shown here is derived from an EMBL/GenBank/DDBJ whole genome shotgun (WGS) entry which is preliminary data.</text>
</comment>
<comment type="subunit">
    <text evidence="1">Monomer.</text>
</comment>
<feature type="region of interest" description="Disordered" evidence="11">
    <location>
        <begin position="860"/>
        <end position="885"/>
    </location>
</feature>
<evidence type="ECO:0000313" key="13">
    <source>
        <dbReference type="EMBL" id="PFH34585.1"/>
    </source>
</evidence>
<dbReference type="VEuPathDB" id="ToxoDB:BESB_066180"/>